<accession>A0ABM9Y5W4</accession>
<reference evidence="1" key="1">
    <citation type="submission" date="2008-12" db="EMBL/GenBank/DDBJ databases">
        <title>Annotation of the Yersinia mollaretii ATCC 43969 genome.</title>
        <authorList>
            <person name="Read T.D."/>
            <person name="Akmal A."/>
            <person name="Bishop-Lilly K."/>
            <person name="Chen P.E."/>
            <person name="Cook C."/>
            <person name="Kiley M.P."/>
            <person name="Lentz S."/>
            <person name="Mateczun A."/>
            <person name="Nagarajan N."/>
            <person name="Nolan N."/>
            <person name="Osborne B.I."/>
            <person name="Pop M."/>
            <person name="Sozhamannan S."/>
            <person name="Stewart A.C."/>
            <person name="Sulakvelidze A."/>
            <person name="Thomason B."/>
            <person name="Willner K."/>
            <person name="Zwick M.E."/>
        </authorList>
    </citation>
    <scope>NUCLEOTIDE SEQUENCE [LARGE SCALE GENOMIC DNA]</scope>
    <source>
        <strain evidence="1">ATCC 43969</strain>
    </source>
</reference>
<dbReference type="Proteomes" id="UP000003027">
    <property type="component" value="Unassembled WGS sequence"/>
</dbReference>
<protein>
    <submittedName>
        <fullName evidence="1">Uncharacterized protein</fullName>
    </submittedName>
</protein>
<sequence>MLANELHNLLQHGGKNSRKLGDNIQGHRVYLRDAANTANMQALLQKLRAVSGTFVA</sequence>
<gene>
    <name evidence="1" type="ORF">ymoll0001_38970</name>
</gene>
<evidence type="ECO:0000313" key="2">
    <source>
        <dbReference type="Proteomes" id="UP000003027"/>
    </source>
</evidence>
<comment type="caution">
    <text evidence="1">The sequence shown here is derived from an EMBL/GenBank/DDBJ whole genome shotgun (WGS) entry which is preliminary data.</text>
</comment>
<dbReference type="EMBL" id="AALD02000047">
    <property type="protein sequence ID" value="EEQ09181.1"/>
    <property type="molecule type" value="Genomic_DNA"/>
</dbReference>
<evidence type="ECO:0000313" key="1">
    <source>
        <dbReference type="EMBL" id="EEQ09181.1"/>
    </source>
</evidence>
<proteinExistence type="predicted"/>
<name>A0ABM9Y5W4_YERMW</name>
<keyword evidence="2" id="KW-1185">Reference proteome</keyword>
<organism evidence="1 2">
    <name type="scientific">Yersinia mollaretii (strain ATCC 43969 / DSM 18520 / CIP 103324 / CNY 7263 / WAIP 204)</name>
    <dbReference type="NCBI Taxonomy" id="349967"/>
    <lineage>
        <taxon>Bacteria</taxon>
        <taxon>Pseudomonadati</taxon>
        <taxon>Pseudomonadota</taxon>
        <taxon>Gammaproteobacteria</taxon>
        <taxon>Enterobacterales</taxon>
        <taxon>Yersiniaceae</taxon>
        <taxon>Yersinia</taxon>
    </lineage>
</organism>